<accession>A0ABS6MGS1</accession>
<evidence type="ECO:0008006" key="3">
    <source>
        <dbReference type="Google" id="ProtNLM"/>
    </source>
</evidence>
<reference evidence="1 2" key="1">
    <citation type="submission" date="2021-06" db="EMBL/GenBank/DDBJ databases">
        <title>Bacterium isolated from marine sediment.</title>
        <authorList>
            <person name="Zhu K.-L."/>
            <person name="Du Z.-J."/>
            <person name="Liang Q.-Y."/>
        </authorList>
    </citation>
    <scope>NUCLEOTIDE SEQUENCE [LARGE SCALE GENOMIC DNA]</scope>
    <source>
        <strain evidence="1 2">A346</strain>
    </source>
</reference>
<name>A0ABS6MGS1_9GAMM</name>
<evidence type="ECO:0000313" key="1">
    <source>
        <dbReference type="EMBL" id="MBV0934907.1"/>
    </source>
</evidence>
<dbReference type="PROSITE" id="PS51257">
    <property type="entry name" value="PROKAR_LIPOPROTEIN"/>
    <property type="match status" value="1"/>
</dbReference>
<protein>
    <recommendedName>
        <fullName evidence="3">Lipoprotein</fullName>
    </recommendedName>
</protein>
<gene>
    <name evidence="1" type="ORF">KTN04_16350</name>
</gene>
<keyword evidence="2" id="KW-1185">Reference proteome</keyword>
<dbReference type="EMBL" id="JAHQZT010000047">
    <property type="protein sequence ID" value="MBV0934907.1"/>
    <property type="molecule type" value="Genomic_DNA"/>
</dbReference>
<dbReference type="RefSeq" id="WP_217336294.1">
    <property type="nucleotide sequence ID" value="NZ_JAHQZT010000047.1"/>
</dbReference>
<proteinExistence type="predicted"/>
<sequence length="146" mass="16234">MMKYKILSIIIIPFFIYGCTSLGKRWRISNHYDVASGSRTCSIVKGNIAFIGVSTKVGNSSSSRASVYPIESYGIYPRSSVYIHIAGKRWSGREKVIIDSELYSYMTSGGVMNISWSPWPQGGRRSAAIDLTGFKEVSSCIRSNLR</sequence>
<dbReference type="Proteomes" id="UP000755551">
    <property type="component" value="Unassembled WGS sequence"/>
</dbReference>
<comment type="caution">
    <text evidence="1">The sequence shown here is derived from an EMBL/GenBank/DDBJ whole genome shotgun (WGS) entry which is preliminary data.</text>
</comment>
<evidence type="ECO:0000313" key="2">
    <source>
        <dbReference type="Proteomes" id="UP000755551"/>
    </source>
</evidence>
<organism evidence="1 2">
    <name type="scientific">Marinobacterium weihaiense</name>
    <dbReference type="NCBI Taxonomy" id="2851016"/>
    <lineage>
        <taxon>Bacteria</taxon>
        <taxon>Pseudomonadati</taxon>
        <taxon>Pseudomonadota</taxon>
        <taxon>Gammaproteobacteria</taxon>
        <taxon>Oceanospirillales</taxon>
        <taxon>Oceanospirillaceae</taxon>
        <taxon>Marinobacterium</taxon>
    </lineage>
</organism>